<dbReference type="Pfam" id="PF08583">
    <property type="entry name" value="Cmc1"/>
    <property type="match status" value="1"/>
</dbReference>
<sequence length="132" mass="15288">MAQAFSDSAVPQENTLGVNQGGPHGLGDPNDRRLRKVELEVLIPKMMRERAKTEKCIPEVQQFEACCKDSGLFMAIKCQQENEALKDCSLRWYRDEKFKAECTEIYLEERAEFRRTGLPKKFRNINFTQANQ</sequence>
<dbReference type="InterPro" id="IPR013892">
    <property type="entry name" value="Cyt_c_biogenesis_Cmc1-like"/>
</dbReference>
<feature type="compositionally biased region" description="Polar residues" evidence="4">
    <location>
        <begin position="1"/>
        <end position="18"/>
    </location>
</feature>
<comment type="similarity">
    <text evidence="1 3">Belongs to the CMC family.</text>
</comment>
<evidence type="ECO:0000256" key="3">
    <source>
        <dbReference type="RuleBase" id="RU364104"/>
    </source>
</evidence>
<feature type="region of interest" description="Disordered" evidence="4">
    <location>
        <begin position="1"/>
        <end position="32"/>
    </location>
</feature>
<organism evidence="5">
    <name type="scientific">Culex tarsalis</name>
    <name type="common">Encephalitis mosquito</name>
    <dbReference type="NCBI Taxonomy" id="7177"/>
    <lineage>
        <taxon>Eukaryota</taxon>
        <taxon>Metazoa</taxon>
        <taxon>Ecdysozoa</taxon>
        <taxon>Arthropoda</taxon>
        <taxon>Hexapoda</taxon>
        <taxon>Insecta</taxon>
        <taxon>Pterygota</taxon>
        <taxon>Neoptera</taxon>
        <taxon>Endopterygota</taxon>
        <taxon>Diptera</taxon>
        <taxon>Nematocera</taxon>
        <taxon>Culicoidea</taxon>
        <taxon>Culicidae</taxon>
        <taxon>Culicinae</taxon>
        <taxon>Culicini</taxon>
        <taxon>Culex</taxon>
        <taxon>Culex</taxon>
    </lineage>
</organism>
<evidence type="ECO:0000313" key="5">
    <source>
        <dbReference type="EMBL" id="JAV27224.1"/>
    </source>
</evidence>
<dbReference type="GO" id="GO:0005739">
    <property type="term" value="C:mitochondrion"/>
    <property type="evidence" value="ECO:0007669"/>
    <property type="project" value="UniProtKB-SubCell"/>
</dbReference>
<protein>
    <recommendedName>
        <fullName evidence="3">COX assembly mitochondrial protein</fullName>
    </recommendedName>
</protein>
<keyword evidence="3" id="KW-0496">Mitochondrion</keyword>
<evidence type="ECO:0000256" key="4">
    <source>
        <dbReference type="SAM" id="MobiDB-lite"/>
    </source>
</evidence>
<dbReference type="EMBL" id="GFDL01007821">
    <property type="protein sequence ID" value="JAV27224.1"/>
    <property type="molecule type" value="Transcribed_RNA"/>
</dbReference>
<keyword evidence="2" id="KW-1015">Disulfide bond</keyword>
<dbReference type="AlphaFoldDB" id="A0A1Q3FI55"/>
<name>A0A1Q3FI55_CULTA</name>
<evidence type="ECO:0000256" key="2">
    <source>
        <dbReference type="ARBA" id="ARBA00023157"/>
    </source>
</evidence>
<evidence type="ECO:0000256" key="1">
    <source>
        <dbReference type="ARBA" id="ARBA00007347"/>
    </source>
</evidence>
<proteinExistence type="inferred from homology"/>
<dbReference type="PROSITE" id="PS51808">
    <property type="entry name" value="CHCH"/>
    <property type="match status" value="1"/>
</dbReference>
<comment type="subcellular location">
    <subcellularLocation>
        <location evidence="3">Mitochondrion</location>
    </subcellularLocation>
</comment>
<accession>A0A1Q3FI55</accession>
<reference evidence="5" key="1">
    <citation type="submission" date="2017-01" db="EMBL/GenBank/DDBJ databases">
        <title>A deep insight into the sialotranscriptome of adult male and female Cluex tarsalis mosquitoes.</title>
        <authorList>
            <person name="Ribeiro J.M."/>
            <person name="Moreira F."/>
            <person name="Bernard K.A."/>
            <person name="Calvo E."/>
        </authorList>
    </citation>
    <scope>NUCLEOTIDE SEQUENCE</scope>
    <source>
        <strain evidence="5">Kern County</strain>
        <tissue evidence="5">Salivary glands</tissue>
    </source>
</reference>